<reference evidence="1 2" key="1">
    <citation type="journal article" date="2013" name="Genome Announc.">
        <title>Draft Genome Sequence of Streptomyces viridochromogenes Strain Tu57, Producer of Avilamycin.</title>
        <authorList>
            <person name="Gruning B.A."/>
            <person name="Erxleben A."/>
            <person name="Hahnlein A."/>
            <person name="Gunther S."/>
        </authorList>
    </citation>
    <scope>NUCLEOTIDE SEQUENCE [LARGE SCALE GENOMIC DNA]</scope>
    <source>
        <strain evidence="1 2">Tue57</strain>
    </source>
</reference>
<dbReference type="EMBL" id="AMLP01000092">
    <property type="protein sequence ID" value="ELS56102.1"/>
    <property type="molecule type" value="Genomic_DNA"/>
</dbReference>
<sequence length="58" mass="6255">MSGGVSAAIAGRKCLRKALRTHKSSHRVILWPLLARDNPGLPGCCCLYKLMGAASDFR</sequence>
<dbReference type="AlphaFoldDB" id="L8PL49"/>
<evidence type="ECO:0000313" key="1">
    <source>
        <dbReference type="EMBL" id="ELS56102.1"/>
    </source>
</evidence>
<organism evidence="1 2">
    <name type="scientific">Streptomyces viridochromogenes Tue57</name>
    <dbReference type="NCBI Taxonomy" id="1160705"/>
    <lineage>
        <taxon>Bacteria</taxon>
        <taxon>Bacillati</taxon>
        <taxon>Actinomycetota</taxon>
        <taxon>Actinomycetes</taxon>
        <taxon>Kitasatosporales</taxon>
        <taxon>Streptomycetaceae</taxon>
        <taxon>Streptomyces</taxon>
    </lineage>
</organism>
<evidence type="ECO:0000313" key="2">
    <source>
        <dbReference type="Proteomes" id="UP000011205"/>
    </source>
</evidence>
<accession>L8PL49</accession>
<proteinExistence type="predicted"/>
<protein>
    <submittedName>
        <fullName evidence="1">Uncharacterized protein</fullName>
    </submittedName>
</protein>
<gene>
    <name evidence="1" type="ORF">STVIR_2860</name>
</gene>
<dbReference type="Proteomes" id="UP000011205">
    <property type="component" value="Unassembled WGS sequence"/>
</dbReference>
<comment type="caution">
    <text evidence="1">The sequence shown here is derived from an EMBL/GenBank/DDBJ whole genome shotgun (WGS) entry which is preliminary data.</text>
</comment>
<dbReference type="PATRIC" id="fig|1160705.3.peg.2834"/>
<name>L8PL49_STRVR</name>